<dbReference type="GO" id="GO:0006310">
    <property type="term" value="P:DNA recombination"/>
    <property type="evidence" value="ECO:0007669"/>
    <property type="project" value="UniProtKB-KW"/>
</dbReference>
<keyword evidence="4" id="KW-1185">Reference proteome</keyword>
<accession>A0A557WMH0</accession>
<dbReference type="OrthoDB" id="5464621at2"/>
<evidence type="ECO:0000313" key="3">
    <source>
        <dbReference type="EMBL" id="TVS74441.1"/>
    </source>
</evidence>
<dbReference type="Gene3D" id="1.10.443.10">
    <property type="entry name" value="Intergrase catalytic core"/>
    <property type="match status" value="1"/>
</dbReference>
<feature type="non-terminal residue" evidence="3">
    <location>
        <position position="1"/>
    </location>
</feature>
<proteinExistence type="predicted"/>
<organism evidence="3 4">
    <name type="scientific">Mycobacterium helveticum</name>
    <dbReference type="NCBI Taxonomy" id="2592811"/>
    <lineage>
        <taxon>Bacteria</taxon>
        <taxon>Bacillati</taxon>
        <taxon>Actinomycetota</taxon>
        <taxon>Actinomycetes</taxon>
        <taxon>Mycobacteriales</taxon>
        <taxon>Mycobacteriaceae</taxon>
        <taxon>Mycobacterium</taxon>
    </lineage>
</organism>
<comment type="caution">
    <text evidence="3">The sequence shown here is derived from an EMBL/GenBank/DDBJ whole genome shotgun (WGS) entry which is preliminary data.</text>
</comment>
<dbReference type="RefSeq" id="WP_144957556.1">
    <property type="nucleotide sequence ID" value="NZ_VMQU01000357.1"/>
</dbReference>
<evidence type="ECO:0000256" key="1">
    <source>
        <dbReference type="ARBA" id="ARBA00023172"/>
    </source>
</evidence>
<name>A0A557WMH0_9MYCO</name>
<evidence type="ECO:0000313" key="4">
    <source>
        <dbReference type="Proteomes" id="UP000320513"/>
    </source>
</evidence>
<dbReference type="InterPro" id="IPR011010">
    <property type="entry name" value="DNA_brk_join_enz"/>
</dbReference>
<dbReference type="AlphaFoldDB" id="A0A557WMH0"/>
<dbReference type="GO" id="GO:0015074">
    <property type="term" value="P:DNA integration"/>
    <property type="evidence" value="ECO:0007669"/>
    <property type="project" value="InterPro"/>
</dbReference>
<dbReference type="Pfam" id="PF00589">
    <property type="entry name" value="Phage_integrase"/>
    <property type="match status" value="1"/>
</dbReference>
<dbReference type="InterPro" id="IPR002104">
    <property type="entry name" value="Integrase_catalytic"/>
</dbReference>
<keyword evidence="1" id="KW-0233">DNA recombination</keyword>
<feature type="non-terminal residue" evidence="3">
    <location>
        <position position="175"/>
    </location>
</feature>
<dbReference type="SUPFAM" id="SSF56349">
    <property type="entry name" value="DNA breaking-rejoining enzymes"/>
    <property type="match status" value="1"/>
</dbReference>
<gene>
    <name evidence="3" type="ORF">FPZ47_27915</name>
</gene>
<reference evidence="3 4" key="1">
    <citation type="submission" date="2019-07" db="EMBL/GenBank/DDBJ databases">
        <title>New Mycobacterium species.</title>
        <authorList>
            <person name="Tortoli E."/>
            <person name="Ghielmetti G."/>
            <person name="Friedel U."/>
            <person name="Trovato A."/>
        </authorList>
    </citation>
    <scope>NUCLEOTIDE SEQUENCE [LARGE SCALE GENOMIC DNA]</scope>
    <source>
        <strain evidence="3 4">16-83</strain>
    </source>
</reference>
<sequence length="175" mass="19267">GVVRGFAEYVRHTDPATQVPPRNLLPGNYRRVAPYLYSDGEIAALMAAARLLAPPLRAATYETLIGLIAVTGLRIGEAIGLDRDDIDEQARLLTVRDGKRGGRRVPLHETTLHALIDYGRVRDRQLTQPVSASLLVSIRGTRLCRSSIYATFPKLLGQAGIGADQPRRPRVHDLR</sequence>
<protein>
    <submittedName>
        <fullName evidence="3">Tyrosine-type recombinase/integrase</fullName>
    </submittedName>
</protein>
<dbReference type="EMBL" id="VMQU01000357">
    <property type="protein sequence ID" value="TVS74441.1"/>
    <property type="molecule type" value="Genomic_DNA"/>
</dbReference>
<feature type="domain" description="Tyr recombinase" evidence="2">
    <location>
        <begin position="31"/>
        <end position="175"/>
    </location>
</feature>
<dbReference type="PROSITE" id="PS51898">
    <property type="entry name" value="TYR_RECOMBINASE"/>
    <property type="match status" value="1"/>
</dbReference>
<dbReference type="GO" id="GO:0003677">
    <property type="term" value="F:DNA binding"/>
    <property type="evidence" value="ECO:0007669"/>
    <property type="project" value="InterPro"/>
</dbReference>
<evidence type="ECO:0000259" key="2">
    <source>
        <dbReference type="PROSITE" id="PS51898"/>
    </source>
</evidence>
<dbReference type="InterPro" id="IPR013762">
    <property type="entry name" value="Integrase-like_cat_sf"/>
</dbReference>
<dbReference type="Proteomes" id="UP000320513">
    <property type="component" value="Unassembled WGS sequence"/>
</dbReference>